<evidence type="ECO:0000256" key="1">
    <source>
        <dbReference type="ARBA" id="ARBA00004651"/>
    </source>
</evidence>
<dbReference type="InterPro" id="IPR036259">
    <property type="entry name" value="MFS_trans_sf"/>
</dbReference>
<dbReference type="InterPro" id="IPR020846">
    <property type="entry name" value="MFS_dom"/>
</dbReference>
<evidence type="ECO:0000259" key="8">
    <source>
        <dbReference type="PROSITE" id="PS50850"/>
    </source>
</evidence>
<keyword evidence="10" id="KW-1185">Reference proteome</keyword>
<dbReference type="InterPro" id="IPR011701">
    <property type="entry name" value="MFS"/>
</dbReference>
<dbReference type="CDD" id="cd17319">
    <property type="entry name" value="MFS_ExuT_GudP_like"/>
    <property type="match status" value="1"/>
</dbReference>
<dbReference type="InterPro" id="IPR050382">
    <property type="entry name" value="MFS_Na/Anion_cotransporter"/>
</dbReference>
<evidence type="ECO:0000256" key="5">
    <source>
        <dbReference type="ARBA" id="ARBA00022989"/>
    </source>
</evidence>
<feature type="transmembrane region" description="Helical" evidence="7">
    <location>
        <begin position="240"/>
        <end position="258"/>
    </location>
</feature>
<dbReference type="Pfam" id="PF07690">
    <property type="entry name" value="MFS_1"/>
    <property type="match status" value="1"/>
</dbReference>
<dbReference type="PANTHER" id="PTHR11662">
    <property type="entry name" value="SOLUTE CARRIER FAMILY 17"/>
    <property type="match status" value="1"/>
</dbReference>
<feature type="transmembrane region" description="Helical" evidence="7">
    <location>
        <begin position="314"/>
        <end position="332"/>
    </location>
</feature>
<feature type="transmembrane region" description="Helical" evidence="7">
    <location>
        <begin position="64"/>
        <end position="87"/>
    </location>
</feature>
<sequence>MVIIMDEAKSSKMMPTKIMSIGRVRWLMVSLLFFGAIVNYLDRSTMSVANTVIADQFDIGPAGMGLLLSAFLWPYALGSLPAGWIIDKVGPKKTLGWSIFLWSSVTVVSGFATGFLFLFIMRVLLGITESPYFASGVKVTNRWFPKEKRAFPTSVFNMGPTVAKALSLPLLSAIMLAIGWQGMFISVGLLGFVFVILWVIIYRDPNAENNFEINNDNTHKSNYQSNVQISWGMLFKYRSTWGMMIGAFGTNFTLWLYLTWLPGYLETARNMDIMTTGWVASIPFVAGIFGVPIGGLVSDYLLRKGLTPINSRKIPIVVAAILAAVSVMPVPFISSTSISVLLLSIGFFASSVPPSVMWTLNTDVAPQGRVASLAGIQNFGGFLGGALAPVLTGVIVQTTGSFKLVFITGSLLCIVAAIGYGIILKKPITNHV</sequence>
<evidence type="ECO:0000256" key="4">
    <source>
        <dbReference type="ARBA" id="ARBA00022692"/>
    </source>
</evidence>
<dbReference type="SUPFAM" id="SSF103473">
    <property type="entry name" value="MFS general substrate transporter"/>
    <property type="match status" value="1"/>
</dbReference>
<dbReference type="AlphaFoldDB" id="A0A917UYW6"/>
<reference evidence="9" key="2">
    <citation type="submission" date="2020-09" db="EMBL/GenBank/DDBJ databases">
        <authorList>
            <person name="Sun Q."/>
            <person name="Ohkuma M."/>
        </authorList>
    </citation>
    <scope>NUCLEOTIDE SEQUENCE</scope>
    <source>
        <strain evidence="9">JCM 12580</strain>
    </source>
</reference>
<keyword evidence="3" id="KW-1003">Cell membrane</keyword>
<accession>A0A917UYW6</accession>
<reference evidence="9" key="1">
    <citation type="journal article" date="2014" name="Int. J. Syst. Evol. Microbiol.">
        <title>Complete genome sequence of Corynebacterium casei LMG S-19264T (=DSM 44701T), isolated from a smear-ripened cheese.</title>
        <authorList>
            <consortium name="US DOE Joint Genome Institute (JGI-PGF)"/>
            <person name="Walter F."/>
            <person name="Albersmeier A."/>
            <person name="Kalinowski J."/>
            <person name="Ruckert C."/>
        </authorList>
    </citation>
    <scope>NUCLEOTIDE SEQUENCE</scope>
    <source>
        <strain evidence="9">JCM 12580</strain>
    </source>
</reference>
<dbReference type="PROSITE" id="PS50850">
    <property type="entry name" value="MFS"/>
    <property type="match status" value="1"/>
</dbReference>
<feature type="transmembrane region" description="Helical" evidence="7">
    <location>
        <begin position="370"/>
        <end position="396"/>
    </location>
</feature>
<evidence type="ECO:0000256" key="7">
    <source>
        <dbReference type="SAM" id="Phobius"/>
    </source>
</evidence>
<feature type="transmembrane region" description="Helical" evidence="7">
    <location>
        <begin position="178"/>
        <end position="201"/>
    </location>
</feature>
<keyword evidence="2" id="KW-0813">Transport</keyword>
<dbReference type="Proteomes" id="UP000658382">
    <property type="component" value="Unassembled WGS sequence"/>
</dbReference>
<dbReference type="PIRSF" id="PIRSF002808">
    <property type="entry name" value="Hexose_phosphate_transp"/>
    <property type="match status" value="1"/>
</dbReference>
<comment type="subcellular location">
    <subcellularLocation>
        <location evidence="1">Cell membrane</location>
        <topology evidence="1">Multi-pass membrane protein</topology>
    </subcellularLocation>
</comment>
<dbReference type="Gene3D" id="1.20.1250.20">
    <property type="entry name" value="MFS general substrate transporter like domains"/>
    <property type="match status" value="2"/>
</dbReference>
<evidence type="ECO:0000313" key="9">
    <source>
        <dbReference type="EMBL" id="GGJ98339.1"/>
    </source>
</evidence>
<keyword evidence="4 7" id="KW-0812">Transmembrane</keyword>
<dbReference type="GO" id="GO:0005886">
    <property type="term" value="C:plasma membrane"/>
    <property type="evidence" value="ECO:0007669"/>
    <property type="project" value="UniProtKB-SubCell"/>
</dbReference>
<dbReference type="PANTHER" id="PTHR11662:SF399">
    <property type="entry name" value="FI19708P1-RELATED"/>
    <property type="match status" value="1"/>
</dbReference>
<gene>
    <name evidence="9" type="ORF">GCM10007063_20800</name>
</gene>
<name>A0A917UYW6_9BACI</name>
<comment type="caution">
    <text evidence="9">The sequence shown here is derived from an EMBL/GenBank/DDBJ whole genome shotgun (WGS) entry which is preliminary data.</text>
</comment>
<feature type="transmembrane region" description="Helical" evidence="7">
    <location>
        <begin position="338"/>
        <end position="358"/>
    </location>
</feature>
<proteinExistence type="predicted"/>
<evidence type="ECO:0000313" key="10">
    <source>
        <dbReference type="Proteomes" id="UP000658382"/>
    </source>
</evidence>
<protein>
    <submittedName>
        <fullName evidence="9">MFS transporter</fullName>
    </submittedName>
</protein>
<keyword evidence="6 7" id="KW-0472">Membrane</keyword>
<dbReference type="EMBL" id="BMNQ01000029">
    <property type="protein sequence ID" value="GGJ98339.1"/>
    <property type="molecule type" value="Genomic_DNA"/>
</dbReference>
<evidence type="ECO:0000256" key="6">
    <source>
        <dbReference type="ARBA" id="ARBA00023136"/>
    </source>
</evidence>
<feature type="transmembrane region" description="Helical" evidence="7">
    <location>
        <begin position="278"/>
        <end position="302"/>
    </location>
</feature>
<dbReference type="InterPro" id="IPR000849">
    <property type="entry name" value="Sugar_P_transporter"/>
</dbReference>
<dbReference type="GO" id="GO:0022857">
    <property type="term" value="F:transmembrane transporter activity"/>
    <property type="evidence" value="ECO:0007669"/>
    <property type="project" value="InterPro"/>
</dbReference>
<feature type="domain" description="Major facilitator superfamily (MFS) profile" evidence="8">
    <location>
        <begin position="28"/>
        <end position="428"/>
    </location>
</feature>
<feature type="transmembrane region" description="Helical" evidence="7">
    <location>
        <begin position="402"/>
        <end position="423"/>
    </location>
</feature>
<keyword evidence="5 7" id="KW-1133">Transmembrane helix</keyword>
<evidence type="ECO:0000256" key="3">
    <source>
        <dbReference type="ARBA" id="ARBA00022475"/>
    </source>
</evidence>
<organism evidence="9 10">
    <name type="scientific">Lentibacillus kapialis</name>
    <dbReference type="NCBI Taxonomy" id="340214"/>
    <lineage>
        <taxon>Bacteria</taxon>
        <taxon>Bacillati</taxon>
        <taxon>Bacillota</taxon>
        <taxon>Bacilli</taxon>
        <taxon>Bacillales</taxon>
        <taxon>Bacillaceae</taxon>
        <taxon>Lentibacillus</taxon>
    </lineage>
</organism>
<evidence type="ECO:0000256" key="2">
    <source>
        <dbReference type="ARBA" id="ARBA00022448"/>
    </source>
</evidence>
<feature type="transmembrane region" description="Helical" evidence="7">
    <location>
        <begin position="99"/>
        <end position="125"/>
    </location>
</feature>